<dbReference type="PROSITE" id="PS00542">
    <property type="entry name" value="COMPLEX1_30K"/>
    <property type="match status" value="1"/>
</dbReference>
<comment type="similarity">
    <text evidence="1 3">Belongs to the complex I 30 kDa subunit family.</text>
</comment>
<dbReference type="InterPro" id="IPR020396">
    <property type="entry name" value="NADH_UbQ_OxRdtase_CS"/>
</dbReference>
<evidence type="ECO:0000313" key="7">
    <source>
        <dbReference type="Proteomes" id="UP000230859"/>
    </source>
</evidence>
<dbReference type="GO" id="GO:0016651">
    <property type="term" value="F:oxidoreductase activity, acting on NAD(P)H"/>
    <property type="evidence" value="ECO:0007669"/>
    <property type="project" value="InterPro"/>
</dbReference>
<dbReference type="SUPFAM" id="SSF143243">
    <property type="entry name" value="Nqo5-like"/>
    <property type="match status" value="1"/>
</dbReference>
<evidence type="ECO:0000256" key="2">
    <source>
        <dbReference type="ARBA" id="ARBA00022448"/>
    </source>
</evidence>
<keyword evidence="4" id="KW-0874">Quinone</keyword>
<dbReference type="PANTHER" id="PTHR10884">
    <property type="entry name" value="NADH DEHYDROGENASE UBIQUINONE IRON-SULFUR PROTEIN 3"/>
    <property type="match status" value="1"/>
</dbReference>
<protein>
    <recommendedName>
        <fullName evidence="4">NADH-quinone oxidoreductase</fullName>
        <ecNumber evidence="4">7.1.1.-</ecNumber>
    </recommendedName>
</protein>
<organism evidence="6 7">
    <name type="scientific">Candidatus Abzuiibacterium crystallinum</name>
    <dbReference type="NCBI Taxonomy" id="1974748"/>
    <lineage>
        <taxon>Bacteria</taxon>
        <taxon>Pseudomonadati</taxon>
        <taxon>Candidatus Omnitrophota</taxon>
        <taxon>Candidatus Abzuiibacterium</taxon>
    </lineage>
</organism>
<dbReference type="AlphaFoldDB" id="A0A2H0LM29"/>
<dbReference type="GO" id="GO:0008137">
    <property type="term" value="F:NADH dehydrogenase (ubiquinone) activity"/>
    <property type="evidence" value="ECO:0007669"/>
    <property type="project" value="InterPro"/>
</dbReference>
<evidence type="ECO:0000256" key="3">
    <source>
        <dbReference type="RuleBase" id="RU003456"/>
    </source>
</evidence>
<accession>A0A2H0LM29</accession>
<dbReference type="InterPro" id="IPR037232">
    <property type="entry name" value="NADH_quin_OxRdtase_su_C/D-like"/>
</dbReference>
<feature type="domain" description="NADH:ubiquinone oxidoreductase 30kDa subunit" evidence="5">
    <location>
        <begin position="27"/>
        <end position="145"/>
    </location>
</feature>
<name>A0A2H0LM29_9BACT</name>
<dbReference type="Proteomes" id="UP000230859">
    <property type="component" value="Unassembled WGS sequence"/>
</dbReference>
<evidence type="ECO:0000259" key="5">
    <source>
        <dbReference type="Pfam" id="PF00329"/>
    </source>
</evidence>
<comment type="function">
    <text evidence="4">NDH-1 shuttles electrons from NADH, via FMN and iron-sulfur (Fe-S) centers, to quinones in the respiratory chain.</text>
</comment>
<proteinExistence type="inferred from homology"/>
<reference evidence="6 7" key="1">
    <citation type="submission" date="2017-09" db="EMBL/GenBank/DDBJ databases">
        <title>Depth-based differentiation of microbial function through sediment-hosted aquifers and enrichment of novel symbionts in the deep terrestrial subsurface.</title>
        <authorList>
            <person name="Probst A.J."/>
            <person name="Ladd B."/>
            <person name="Jarett J.K."/>
            <person name="Geller-Mcgrath D.E."/>
            <person name="Sieber C.M."/>
            <person name="Emerson J.B."/>
            <person name="Anantharaman K."/>
            <person name="Thomas B.C."/>
            <person name="Malmstrom R."/>
            <person name="Stieglmeier M."/>
            <person name="Klingl A."/>
            <person name="Woyke T."/>
            <person name="Ryan C.M."/>
            <person name="Banfield J.F."/>
        </authorList>
    </citation>
    <scope>NUCLEOTIDE SEQUENCE [LARGE SCALE GENOMIC DNA]</scope>
    <source>
        <strain evidence="6">CG11_big_fil_rev_8_21_14_0_20_45_26</strain>
    </source>
</reference>
<dbReference type="InterPro" id="IPR001268">
    <property type="entry name" value="NADH_UbQ_OxRdtase_30kDa_su"/>
</dbReference>
<dbReference type="InterPro" id="IPR010218">
    <property type="entry name" value="NADH_DH_suC"/>
</dbReference>
<dbReference type="PANTHER" id="PTHR10884:SF14">
    <property type="entry name" value="NADH DEHYDROGENASE [UBIQUINONE] IRON-SULFUR PROTEIN 3, MITOCHONDRIAL"/>
    <property type="match status" value="1"/>
</dbReference>
<evidence type="ECO:0000256" key="1">
    <source>
        <dbReference type="ARBA" id="ARBA00007569"/>
    </source>
</evidence>
<sequence length="153" mass="17769">MKTTEEIKTDLESKTGTSITVQGEALMVPKEKLFDVAKYLKDTPDYQMDYLSSVTGTDYKDGLEVTYHLYSIAKKEGPVVLKTKTDREKGVVPSLTPLWRGAEFQEREAYDLVGIHFEGHPDLRRILMWDGFEHYPLRKDYTQEDQDRNPEQF</sequence>
<keyword evidence="3" id="KW-0520">NAD</keyword>
<dbReference type="GO" id="GO:0048038">
    <property type="term" value="F:quinone binding"/>
    <property type="evidence" value="ECO:0007669"/>
    <property type="project" value="UniProtKB-KW"/>
</dbReference>
<gene>
    <name evidence="6" type="ORF">COV74_08360</name>
</gene>
<keyword evidence="2 3" id="KW-0813">Transport</keyword>
<dbReference type="Gene3D" id="3.30.460.80">
    <property type="entry name" value="NADH:ubiquinone oxidoreductase, 30kDa subunit"/>
    <property type="match status" value="1"/>
</dbReference>
<dbReference type="Pfam" id="PF00329">
    <property type="entry name" value="Complex1_30kDa"/>
    <property type="match status" value="1"/>
</dbReference>
<evidence type="ECO:0000256" key="4">
    <source>
        <dbReference type="RuleBase" id="RU003582"/>
    </source>
</evidence>
<comment type="catalytic activity">
    <reaction evidence="4">
        <text>a quinone + NADH + 5 H(+)(in) = a quinol + NAD(+) + 4 H(+)(out)</text>
        <dbReference type="Rhea" id="RHEA:57888"/>
        <dbReference type="ChEBI" id="CHEBI:15378"/>
        <dbReference type="ChEBI" id="CHEBI:24646"/>
        <dbReference type="ChEBI" id="CHEBI:57540"/>
        <dbReference type="ChEBI" id="CHEBI:57945"/>
        <dbReference type="ChEBI" id="CHEBI:132124"/>
    </reaction>
</comment>
<dbReference type="NCBIfam" id="TIGR01961">
    <property type="entry name" value="NuoC_fam"/>
    <property type="match status" value="1"/>
</dbReference>
<evidence type="ECO:0000313" key="6">
    <source>
        <dbReference type="EMBL" id="PIQ85493.1"/>
    </source>
</evidence>
<keyword evidence="3" id="KW-1278">Translocase</keyword>
<dbReference type="EMBL" id="PCVY01000065">
    <property type="protein sequence ID" value="PIQ85493.1"/>
    <property type="molecule type" value="Genomic_DNA"/>
</dbReference>
<dbReference type="EC" id="7.1.1.-" evidence="4"/>
<comment type="caution">
    <text evidence="6">The sequence shown here is derived from an EMBL/GenBank/DDBJ whole genome shotgun (WGS) entry which is preliminary data.</text>
</comment>